<dbReference type="EMBL" id="CACRXK020011145">
    <property type="protein sequence ID" value="CAB4020830.1"/>
    <property type="molecule type" value="Genomic_DNA"/>
</dbReference>
<accession>A0A7D9EYW3</accession>
<evidence type="ECO:0000313" key="2">
    <source>
        <dbReference type="Proteomes" id="UP001152795"/>
    </source>
</evidence>
<reference evidence="1" key="1">
    <citation type="submission" date="2020-04" db="EMBL/GenBank/DDBJ databases">
        <authorList>
            <person name="Alioto T."/>
            <person name="Alioto T."/>
            <person name="Gomez Garrido J."/>
        </authorList>
    </citation>
    <scope>NUCLEOTIDE SEQUENCE</scope>
    <source>
        <strain evidence="1">A484AB</strain>
    </source>
</reference>
<dbReference type="Proteomes" id="UP001152795">
    <property type="component" value="Unassembled WGS sequence"/>
</dbReference>
<name>A0A7D9EYW3_PARCT</name>
<protein>
    <submittedName>
        <fullName evidence="1">Uncharacterized protein</fullName>
    </submittedName>
</protein>
<evidence type="ECO:0000313" key="1">
    <source>
        <dbReference type="EMBL" id="CAB4020830.1"/>
    </source>
</evidence>
<comment type="caution">
    <text evidence="1">The sequence shown here is derived from an EMBL/GenBank/DDBJ whole genome shotgun (WGS) entry which is preliminary data.</text>
</comment>
<organism evidence="1 2">
    <name type="scientific">Paramuricea clavata</name>
    <name type="common">Red gorgonian</name>
    <name type="synonym">Violescent sea-whip</name>
    <dbReference type="NCBI Taxonomy" id="317549"/>
    <lineage>
        <taxon>Eukaryota</taxon>
        <taxon>Metazoa</taxon>
        <taxon>Cnidaria</taxon>
        <taxon>Anthozoa</taxon>
        <taxon>Octocorallia</taxon>
        <taxon>Malacalcyonacea</taxon>
        <taxon>Plexauridae</taxon>
        <taxon>Paramuricea</taxon>
    </lineage>
</organism>
<dbReference type="AlphaFoldDB" id="A0A7D9EYW3"/>
<dbReference type="OrthoDB" id="6011934at2759"/>
<gene>
    <name evidence="1" type="ORF">PACLA_8A046272</name>
</gene>
<sequence length="105" mass="12413">MDDKIFFAPELERHVLEEHNYCDDKEVRSMRTMENLQLVNFIELQLKSKEGFAAAIDVALASRLKQYLKKFVVVQPGEWPCQFYCRQLIYDQLPIPTREKTSCNI</sequence>
<proteinExistence type="predicted"/>
<keyword evidence="2" id="KW-1185">Reference proteome</keyword>